<dbReference type="InterPro" id="IPR015590">
    <property type="entry name" value="Aldehyde_DH_dom"/>
</dbReference>
<keyword evidence="3" id="KW-0520">NAD</keyword>
<accession>A0A372G5A0</accession>
<dbReference type="GO" id="GO:0016620">
    <property type="term" value="F:oxidoreductase activity, acting on the aldehyde or oxo group of donors, NAD or NADP as acceptor"/>
    <property type="evidence" value="ECO:0007669"/>
    <property type="project" value="InterPro"/>
</dbReference>
<feature type="domain" description="Aldehyde dehydrogenase" evidence="5">
    <location>
        <begin position="93"/>
        <end position="449"/>
    </location>
</feature>
<comment type="caution">
    <text evidence="6">The sequence shown here is derived from an EMBL/GenBank/DDBJ whole genome shotgun (WGS) entry which is preliminary data.</text>
</comment>
<comment type="similarity">
    <text evidence="1">Belongs to the aldehyde dehydrogenase family.</text>
</comment>
<dbReference type="PANTHER" id="PTHR43720">
    <property type="entry name" value="2-AMINOMUCONIC SEMIALDEHYDE DEHYDROGENASE"/>
    <property type="match status" value="1"/>
</dbReference>
<evidence type="ECO:0000259" key="5">
    <source>
        <dbReference type="Pfam" id="PF00171"/>
    </source>
</evidence>
<evidence type="ECO:0000313" key="7">
    <source>
        <dbReference type="Proteomes" id="UP000262621"/>
    </source>
</evidence>
<dbReference type="Gene3D" id="3.40.309.10">
    <property type="entry name" value="Aldehyde Dehydrogenase, Chain A, domain 2"/>
    <property type="match status" value="1"/>
</dbReference>
<feature type="region of interest" description="Disordered" evidence="4">
    <location>
        <begin position="1"/>
        <end position="23"/>
    </location>
</feature>
<dbReference type="InterPro" id="IPR016161">
    <property type="entry name" value="Ald_DH/histidinol_DH"/>
</dbReference>
<evidence type="ECO:0000313" key="6">
    <source>
        <dbReference type="EMBL" id="RFS47949.1"/>
    </source>
</evidence>
<reference evidence="6 7" key="1">
    <citation type="submission" date="2018-08" db="EMBL/GenBank/DDBJ databases">
        <title>Verrucosispora craniellae sp. nov., isolated from a marine sponge in the South China Sea.</title>
        <authorList>
            <person name="Li L."/>
            <person name="Lin H.W."/>
        </authorList>
    </citation>
    <scope>NUCLEOTIDE SEQUENCE [LARGE SCALE GENOMIC DNA]</scope>
    <source>
        <strain evidence="6 7">LHW63014</strain>
    </source>
</reference>
<name>A0A372G5A0_9ACTN</name>
<keyword evidence="7" id="KW-1185">Reference proteome</keyword>
<evidence type="ECO:0000256" key="1">
    <source>
        <dbReference type="ARBA" id="ARBA00009986"/>
    </source>
</evidence>
<protein>
    <submittedName>
        <fullName evidence="6">Aldehyde dehydrogenase family protein</fullName>
    </submittedName>
</protein>
<dbReference type="PANTHER" id="PTHR43720:SF2">
    <property type="entry name" value="2-AMINOMUCONIC SEMIALDEHYDE DEHYDROGENASE"/>
    <property type="match status" value="1"/>
</dbReference>
<dbReference type="AlphaFoldDB" id="A0A372G5A0"/>
<sequence>MTRAAAPTRIPALGPAGPYHTRRSEPVIDVTGTQVAELCLVPWLFAERAVRVLRRAVPPGPDERAALLAEAGRIFADGDVDGVGVDEHCHTVASVAGTPISVVRDAVDMVARYAGAAYDSARQARPIGTVDSWRDDRVRHGCGVWTRRGEVLAVHAPANSAAVHTAWIDALALGYRVALRPSQREPFTAHRLVSALRQAGYGADQAVLLPTDHQAADRLVAEADLAIAFGSDGVVGKYGTGTRVLPFGPGRSKVLITAGTDATAHLDTIVESVAGHAGTGCVNATSVFVEGDATAVAEALALRLNRIPSLPPADEGARLPVSTAANARAVRDHLASRVGDARALHGAPAVDDLGDGSAVLRPAVFLLAHAGAPQARIEMGFPCVWVAPWHRQRDGIQPLRNTLSLTVLTGGVESAVDLIEAVVAEPTIDKVHVGDHPTTWTRPGMPHEGYLGDFLMRDKAVIVG</sequence>
<dbReference type="EMBL" id="QVFU01000001">
    <property type="protein sequence ID" value="RFS47949.1"/>
    <property type="molecule type" value="Genomic_DNA"/>
</dbReference>
<dbReference type="Proteomes" id="UP000262621">
    <property type="component" value="Unassembled WGS sequence"/>
</dbReference>
<gene>
    <name evidence="6" type="ORF">D0Q02_00040</name>
</gene>
<evidence type="ECO:0000256" key="3">
    <source>
        <dbReference type="ARBA" id="ARBA00023027"/>
    </source>
</evidence>
<dbReference type="Pfam" id="PF00171">
    <property type="entry name" value="Aldedh"/>
    <property type="match status" value="1"/>
</dbReference>
<dbReference type="Gene3D" id="3.40.605.10">
    <property type="entry name" value="Aldehyde Dehydrogenase, Chain A, domain 1"/>
    <property type="match status" value="1"/>
</dbReference>
<dbReference type="RefSeq" id="WP_117225887.1">
    <property type="nucleotide sequence ID" value="NZ_CP061725.1"/>
</dbReference>
<proteinExistence type="inferred from homology"/>
<evidence type="ECO:0000256" key="4">
    <source>
        <dbReference type="SAM" id="MobiDB-lite"/>
    </source>
</evidence>
<keyword evidence="2" id="KW-0560">Oxidoreductase</keyword>
<organism evidence="6 7">
    <name type="scientific">Micromonospora craniellae</name>
    <dbReference type="NCBI Taxonomy" id="2294034"/>
    <lineage>
        <taxon>Bacteria</taxon>
        <taxon>Bacillati</taxon>
        <taxon>Actinomycetota</taxon>
        <taxon>Actinomycetes</taxon>
        <taxon>Micromonosporales</taxon>
        <taxon>Micromonosporaceae</taxon>
        <taxon>Micromonospora</taxon>
    </lineage>
</organism>
<dbReference type="InterPro" id="IPR016163">
    <property type="entry name" value="Ald_DH_C"/>
</dbReference>
<dbReference type="SUPFAM" id="SSF53720">
    <property type="entry name" value="ALDH-like"/>
    <property type="match status" value="1"/>
</dbReference>
<evidence type="ECO:0000256" key="2">
    <source>
        <dbReference type="ARBA" id="ARBA00023002"/>
    </source>
</evidence>
<dbReference type="InterPro" id="IPR016162">
    <property type="entry name" value="Ald_DH_N"/>
</dbReference>
<dbReference type="OrthoDB" id="229416at2"/>